<gene>
    <name evidence="2" type="ORF">DB30_05665</name>
</gene>
<protein>
    <submittedName>
        <fullName evidence="2">Uncharacterized protein</fullName>
    </submittedName>
</protein>
<dbReference type="Proteomes" id="UP000031599">
    <property type="component" value="Unassembled WGS sequence"/>
</dbReference>
<comment type="caution">
    <text evidence="2">The sequence shown here is derived from an EMBL/GenBank/DDBJ whole genome shotgun (WGS) entry which is preliminary data.</text>
</comment>
<name>A0A0C1ZWA7_9BACT</name>
<reference evidence="2 3" key="1">
    <citation type="submission" date="2014-12" db="EMBL/GenBank/DDBJ databases">
        <title>Genome assembly of Enhygromyxa salina DSM 15201.</title>
        <authorList>
            <person name="Sharma G."/>
            <person name="Subramanian S."/>
        </authorList>
    </citation>
    <scope>NUCLEOTIDE SEQUENCE [LARGE SCALE GENOMIC DNA]</scope>
    <source>
        <strain evidence="2 3">DSM 15201</strain>
    </source>
</reference>
<evidence type="ECO:0000313" key="3">
    <source>
        <dbReference type="Proteomes" id="UP000031599"/>
    </source>
</evidence>
<accession>A0A0C1ZWA7</accession>
<organism evidence="2 3">
    <name type="scientific">Enhygromyxa salina</name>
    <dbReference type="NCBI Taxonomy" id="215803"/>
    <lineage>
        <taxon>Bacteria</taxon>
        <taxon>Pseudomonadati</taxon>
        <taxon>Myxococcota</taxon>
        <taxon>Polyangia</taxon>
        <taxon>Nannocystales</taxon>
        <taxon>Nannocystaceae</taxon>
        <taxon>Enhygromyxa</taxon>
    </lineage>
</organism>
<feature type="region of interest" description="Disordered" evidence="1">
    <location>
        <begin position="417"/>
        <end position="441"/>
    </location>
</feature>
<sequence>MVASSANLTRRGFATNLEAAAYEDYDVRGPHTNFPSLVELRELLTTIAADSNLERSRAYKAMLDVLPTRRSHKTQQDLHFVHTADPDQFQRKVGSWFQGKPDNARELVRRLVVSPFFSARGPKLRKFAERKLGWAREHLRPIDLILDGRQQGNEHDLQSGASFSTPPRWLHELRAEGSGSFRPAVITRTGTEHTPRGSGQHGRPLHAKIIGAAWRRKRAKIPRHIWRLLIGSSNFSEGGLGLAGAQSSLEAGFLIEYEEQVEHDIFGPRKPLAAALCVPCSVVEAPADRLGADLSKEFGLTALAKRWLKALDHAKVQVERADGRFVVSIQFDSAPDGPVSLRLADEVFALAGVAGNYQVTVDTLSPYFIAVELEQRSFAWPLPGDIAGVWSELLASAAGRRRVDRLLEFWLAASSSREDPDDEDLDDGLTAAGTTPDSDTEAPLGSWRLNRLMLGLRRRLAESVEGIPPRLPSAHALLGSVRVQELLQLAVEITADADLLYFGTMVRAALLGYHAASVKGRVKWAELSSPPVGVWEDEAWQAFETRLAACRKSSAHPTLEALDDAASVIFESVREGDLVE</sequence>
<evidence type="ECO:0000256" key="1">
    <source>
        <dbReference type="SAM" id="MobiDB-lite"/>
    </source>
</evidence>
<proteinExistence type="predicted"/>
<evidence type="ECO:0000313" key="2">
    <source>
        <dbReference type="EMBL" id="KIG15333.1"/>
    </source>
</evidence>
<dbReference type="AlphaFoldDB" id="A0A0C1ZWA7"/>
<dbReference type="EMBL" id="JMCC02000056">
    <property type="protein sequence ID" value="KIG15333.1"/>
    <property type="molecule type" value="Genomic_DNA"/>
</dbReference>